<protein>
    <submittedName>
        <fullName evidence="2">Tetratricopeptide repeat protein</fullName>
    </submittedName>
</protein>
<feature type="repeat" description="TPR" evidence="1">
    <location>
        <begin position="532"/>
        <end position="565"/>
    </location>
</feature>
<dbReference type="SUPFAM" id="SSF48452">
    <property type="entry name" value="TPR-like"/>
    <property type="match status" value="2"/>
</dbReference>
<dbReference type="OrthoDB" id="9766710at2"/>
<comment type="caution">
    <text evidence="2">The sequence shown here is derived from an EMBL/GenBank/DDBJ whole genome shotgun (WGS) entry which is preliminary data.</text>
</comment>
<keyword evidence="3" id="KW-1185">Reference proteome</keyword>
<organism evidence="2 3">
    <name type="scientific">Luteimonas cucumeris</name>
    <dbReference type="NCBI Taxonomy" id="985012"/>
    <lineage>
        <taxon>Bacteria</taxon>
        <taxon>Pseudomonadati</taxon>
        <taxon>Pseudomonadota</taxon>
        <taxon>Gammaproteobacteria</taxon>
        <taxon>Lysobacterales</taxon>
        <taxon>Lysobacteraceae</taxon>
        <taxon>Luteimonas</taxon>
    </lineage>
</organism>
<dbReference type="InterPro" id="IPR019734">
    <property type="entry name" value="TPR_rpt"/>
</dbReference>
<name>A0A562KZU8_9GAMM</name>
<accession>A0A562KZU8</accession>
<dbReference type="SMART" id="SM00028">
    <property type="entry name" value="TPR"/>
    <property type="match status" value="3"/>
</dbReference>
<evidence type="ECO:0000256" key="1">
    <source>
        <dbReference type="PROSITE-ProRule" id="PRU00339"/>
    </source>
</evidence>
<proteinExistence type="predicted"/>
<evidence type="ECO:0000313" key="2">
    <source>
        <dbReference type="EMBL" id="TWI00873.1"/>
    </source>
</evidence>
<dbReference type="RefSeq" id="WP_144899994.1">
    <property type="nucleotide sequence ID" value="NZ_VLKN01000006.1"/>
</dbReference>
<dbReference type="Proteomes" id="UP000315167">
    <property type="component" value="Unassembled WGS sequence"/>
</dbReference>
<dbReference type="AlphaFoldDB" id="A0A562KZU8"/>
<sequence>MPVFVGFLRSKVVSPYPGRANRRWVSVRSLLAVFWLVLLLGTQAWAAKPVKPPAGALEPVIAGEFALQGGQLDEAARWYLEAARVSGDTGLAERATRIALLANDDARAAEALDLWRRQSPNSLATRTAEATLSLRRGDARAARRQLEALLRDPDKSAWAHAFVALGSGAKDPKLAARLLGEMIDDNAIPNQLQAWLAFGGLAQRLDEQALAERIVGEVVQRFPGEPRVALLRASQLREAGKTAEAREALARLMPKAERDPDIRRAMAAEYDQLGDPVAAAGVLSQGPQDDRSYGMRASLLAKSEDNAALTALYDELRKQGTQPNPSRRLLLGQIAEFLERYDEALEWYRGVPGGQERWEARLRTVNVLHKLERRDEAYAEVRKLQSDASADEEVRRNAYLLEAELRTEDKDDAGELDVYARGLAAYPDDGALLYSRALAWERRDRIDRAEADLRKLLVADPENVAALNALGYTLADRTTRYAEAMELIDRARAAEPGNAAIIDSHGWVLYRLGRNEEALVQLRRAFTLQKDPEIAAHIGEVLWMTGRKEEARRYFDEARKLDPENRSLKRALSKTGA</sequence>
<dbReference type="PROSITE" id="PS50005">
    <property type="entry name" value="TPR"/>
    <property type="match status" value="1"/>
</dbReference>
<dbReference type="InterPro" id="IPR011990">
    <property type="entry name" value="TPR-like_helical_dom_sf"/>
</dbReference>
<dbReference type="PANTHER" id="PTHR12558">
    <property type="entry name" value="CELL DIVISION CYCLE 16,23,27"/>
    <property type="match status" value="1"/>
</dbReference>
<evidence type="ECO:0000313" key="3">
    <source>
        <dbReference type="Proteomes" id="UP000315167"/>
    </source>
</evidence>
<dbReference type="PANTHER" id="PTHR12558:SF13">
    <property type="entry name" value="CELL DIVISION CYCLE PROTEIN 27 HOMOLOG"/>
    <property type="match status" value="1"/>
</dbReference>
<dbReference type="Gene3D" id="1.25.40.10">
    <property type="entry name" value="Tetratricopeptide repeat domain"/>
    <property type="match status" value="2"/>
</dbReference>
<dbReference type="EMBL" id="VLKN01000006">
    <property type="protein sequence ID" value="TWI00873.1"/>
    <property type="molecule type" value="Genomic_DNA"/>
</dbReference>
<dbReference type="Pfam" id="PF13432">
    <property type="entry name" value="TPR_16"/>
    <property type="match status" value="2"/>
</dbReference>
<keyword evidence="1" id="KW-0802">TPR repeat</keyword>
<reference evidence="2 3" key="1">
    <citation type="journal article" date="2015" name="Stand. Genomic Sci.">
        <title>Genomic Encyclopedia of Bacterial and Archaeal Type Strains, Phase III: the genomes of soil and plant-associated and newly described type strains.</title>
        <authorList>
            <person name="Whitman W.B."/>
            <person name="Woyke T."/>
            <person name="Klenk H.P."/>
            <person name="Zhou Y."/>
            <person name="Lilburn T.G."/>
            <person name="Beck B.J."/>
            <person name="De Vos P."/>
            <person name="Vandamme P."/>
            <person name="Eisen J.A."/>
            <person name="Garrity G."/>
            <person name="Hugenholtz P."/>
            <person name="Kyrpides N.C."/>
        </authorList>
    </citation>
    <scope>NUCLEOTIDE SEQUENCE [LARGE SCALE GENOMIC DNA]</scope>
    <source>
        <strain evidence="2 3">CGMCC 1.10821</strain>
    </source>
</reference>
<gene>
    <name evidence="2" type="ORF">IP90_02491</name>
</gene>